<dbReference type="HOGENOM" id="CLU_153801_0_0_10"/>
<dbReference type="AlphaFoldDB" id="H6L5V7"/>
<dbReference type="eggNOG" id="ENOG5033E25">
    <property type="taxonomic scope" value="Bacteria"/>
</dbReference>
<organism evidence="2 3">
    <name type="scientific">Saprospira grandis (strain Lewin)</name>
    <dbReference type="NCBI Taxonomy" id="984262"/>
    <lineage>
        <taxon>Bacteria</taxon>
        <taxon>Pseudomonadati</taxon>
        <taxon>Bacteroidota</taxon>
        <taxon>Saprospiria</taxon>
        <taxon>Saprospirales</taxon>
        <taxon>Saprospiraceae</taxon>
        <taxon>Saprospira</taxon>
    </lineage>
</organism>
<evidence type="ECO:0000259" key="1">
    <source>
        <dbReference type="Pfam" id="PF25056"/>
    </source>
</evidence>
<dbReference type="Gene3D" id="3.40.970.30">
    <property type="entry name" value="yp_829618.1 like domains"/>
    <property type="match status" value="1"/>
</dbReference>
<keyword evidence="3" id="KW-1185">Reference proteome</keyword>
<dbReference type="InterPro" id="IPR056695">
    <property type="entry name" value="DUF7793"/>
</dbReference>
<proteinExistence type="predicted"/>
<dbReference type="Pfam" id="PF25056">
    <property type="entry name" value="DUF7793"/>
    <property type="match status" value="1"/>
</dbReference>
<dbReference type="RefSeq" id="WP_015693947.1">
    <property type="nucleotide sequence ID" value="NC_016940.1"/>
</dbReference>
<evidence type="ECO:0000313" key="2">
    <source>
        <dbReference type="EMBL" id="AFC26357.1"/>
    </source>
</evidence>
<dbReference type="STRING" id="984262.SGRA_3633"/>
<evidence type="ECO:0000313" key="3">
    <source>
        <dbReference type="Proteomes" id="UP000007519"/>
    </source>
</evidence>
<dbReference type="Proteomes" id="UP000007519">
    <property type="component" value="Chromosome"/>
</dbReference>
<gene>
    <name evidence="2" type="ordered locus">SGRA_3633</name>
</gene>
<dbReference type="EMBL" id="CP002831">
    <property type="protein sequence ID" value="AFC26357.1"/>
    <property type="molecule type" value="Genomic_DNA"/>
</dbReference>
<name>H6L5V7_SAPGL</name>
<protein>
    <recommendedName>
        <fullName evidence="1">DUF7793 domain-containing protein</fullName>
    </recommendedName>
</protein>
<dbReference type="KEGG" id="sgn:SGRA_3633"/>
<reference evidence="2 3" key="1">
    <citation type="journal article" date="2012" name="Stand. Genomic Sci.">
        <title>Complete genome sequencing and analysis of Saprospira grandis str. Lewin, a predatory marine bacterium.</title>
        <authorList>
            <person name="Saw J.H."/>
            <person name="Yuryev A."/>
            <person name="Kanbe M."/>
            <person name="Hou S."/>
            <person name="Young A.G."/>
            <person name="Aizawa S."/>
            <person name="Alam M."/>
        </authorList>
    </citation>
    <scope>NUCLEOTIDE SEQUENCE [LARGE SCALE GENOMIC DNA]</scope>
    <source>
        <strain evidence="2 3">Lewin</strain>
    </source>
</reference>
<sequence>MREVKISSPLATTRQREDGIIHEVYHAVKVNLKDLEAHIEASRQAFGPAGYYISDIRQLKSVCQQSRKHLAHHSVAKASAVIVSSGFSTIVGNIFLKFNQPNFASKLFTSEEKALAWIKEQQALDQ</sequence>
<feature type="domain" description="DUF7793" evidence="1">
    <location>
        <begin position="17"/>
        <end position="120"/>
    </location>
</feature>
<accession>H6L5V7</accession>